<dbReference type="Proteomes" id="UP000198402">
    <property type="component" value="Unassembled WGS sequence"/>
</dbReference>
<comment type="caution">
    <text evidence="2">The sequence shown here is derived from an EMBL/GenBank/DDBJ whole genome shotgun (WGS) entry which is preliminary data.</text>
</comment>
<proteinExistence type="predicted"/>
<evidence type="ECO:0000313" key="2">
    <source>
        <dbReference type="EMBL" id="GAX00659.1"/>
    </source>
</evidence>
<keyword evidence="1" id="KW-1133">Transmembrane helix</keyword>
<sequence>MKRPVSDIIIKPYRMWLTIFTLLEVPSDIALYAGSRLPEFINFFVVGLCSIISFIGMCVTLWLNGRAKKHQYGAIHQEVDQTRWILGIFPMARAHLLTTYRPWYLTFNALYISFLFIAGIAAIITQTKMMLILLSLAIFNAIAILITLVFNRQTRLHQH</sequence>
<reference evidence="2 3" key="1">
    <citation type="submission" date="2015-11" db="EMBL/GenBank/DDBJ databases">
        <title>Draft genome sequences of new species of the genus Lactobacillus isolated from orchardgrass silage.</title>
        <authorList>
            <person name="Tohno M."/>
            <person name="Tanizawa Y."/>
            <person name="Arita M."/>
        </authorList>
    </citation>
    <scope>NUCLEOTIDE SEQUENCE [LARGE SCALE GENOMIC DNA]</scope>
    <source>
        <strain evidence="2 3">IWT126</strain>
    </source>
</reference>
<name>A0A1Z5IG64_9LACO</name>
<feature type="transmembrane region" description="Helical" evidence="1">
    <location>
        <begin position="103"/>
        <end position="124"/>
    </location>
</feature>
<organism evidence="2 3">
    <name type="scientific">Secundilactobacillus silagei JCM 19001</name>
    <dbReference type="NCBI Taxonomy" id="1302250"/>
    <lineage>
        <taxon>Bacteria</taxon>
        <taxon>Bacillati</taxon>
        <taxon>Bacillota</taxon>
        <taxon>Bacilli</taxon>
        <taxon>Lactobacillales</taxon>
        <taxon>Lactobacillaceae</taxon>
        <taxon>Secundilactobacillus</taxon>
    </lineage>
</organism>
<keyword evidence="3" id="KW-1185">Reference proteome</keyword>
<keyword evidence="1" id="KW-0472">Membrane</keyword>
<dbReference type="RefSeq" id="WP_089136308.1">
    <property type="nucleotide sequence ID" value="NZ_BCMG01000003.1"/>
</dbReference>
<feature type="transmembrane region" description="Helical" evidence="1">
    <location>
        <begin position="12"/>
        <end position="34"/>
    </location>
</feature>
<evidence type="ECO:0000313" key="3">
    <source>
        <dbReference type="Proteomes" id="UP000198402"/>
    </source>
</evidence>
<accession>A0A1Z5IG64</accession>
<feature type="transmembrane region" description="Helical" evidence="1">
    <location>
        <begin position="40"/>
        <end position="63"/>
    </location>
</feature>
<dbReference type="AlphaFoldDB" id="A0A1Z5IG64"/>
<feature type="transmembrane region" description="Helical" evidence="1">
    <location>
        <begin position="130"/>
        <end position="150"/>
    </location>
</feature>
<dbReference type="STRING" id="1302250.GCA_001313225_02545"/>
<dbReference type="EMBL" id="BCMG01000003">
    <property type="protein sequence ID" value="GAX00659.1"/>
    <property type="molecule type" value="Genomic_DNA"/>
</dbReference>
<gene>
    <name evidence="2" type="ORF">IWT126_00674</name>
</gene>
<keyword evidence="1" id="KW-0812">Transmembrane</keyword>
<protein>
    <submittedName>
        <fullName evidence="2">Uncharacterized protein</fullName>
    </submittedName>
</protein>
<evidence type="ECO:0000256" key="1">
    <source>
        <dbReference type="SAM" id="Phobius"/>
    </source>
</evidence>